<protein>
    <submittedName>
        <fullName evidence="1">Uncharacterized protein</fullName>
    </submittedName>
</protein>
<sequence>MSSFERRNRR</sequence>
<name>A0A0E9PHY6_ANGAN</name>
<reference evidence="1" key="1">
    <citation type="submission" date="2014-11" db="EMBL/GenBank/DDBJ databases">
        <authorList>
            <person name="Amaro Gonzalez C."/>
        </authorList>
    </citation>
    <scope>NUCLEOTIDE SEQUENCE</scope>
</reference>
<organism evidence="1">
    <name type="scientific">Anguilla anguilla</name>
    <name type="common">European freshwater eel</name>
    <name type="synonym">Muraena anguilla</name>
    <dbReference type="NCBI Taxonomy" id="7936"/>
    <lineage>
        <taxon>Eukaryota</taxon>
        <taxon>Metazoa</taxon>
        <taxon>Chordata</taxon>
        <taxon>Craniata</taxon>
        <taxon>Vertebrata</taxon>
        <taxon>Euteleostomi</taxon>
        <taxon>Actinopterygii</taxon>
        <taxon>Neopterygii</taxon>
        <taxon>Teleostei</taxon>
        <taxon>Anguilliformes</taxon>
        <taxon>Anguillidae</taxon>
        <taxon>Anguilla</taxon>
    </lineage>
</organism>
<reference evidence="1" key="2">
    <citation type="journal article" date="2015" name="Fish Shellfish Immunol.">
        <title>Early steps in the European eel (Anguilla anguilla)-Vibrio vulnificus interaction in the gills: Role of the RtxA13 toxin.</title>
        <authorList>
            <person name="Callol A."/>
            <person name="Pajuelo D."/>
            <person name="Ebbesson L."/>
            <person name="Teles M."/>
            <person name="MacKenzie S."/>
            <person name="Amaro C."/>
        </authorList>
    </citation>
    <scope>NUCLEOTIDE SEQUENCE</scope>
</reference>
<proteinExistence type="predicted"/>
<dbReference type="EMBL" id="GBXM01104872">
    <property type="protein sequence ID" value="JAH03705.1"/>
    <property type="molecule type" value="Transcribed_RNA"/>
</dbReference>
<evidence type="ECO:0000313" key="1">
    <source>
        <dbReference type="EMBL" id="JAH03705.1"/>
    </source>
</evidence>
<accession>A0A0E9PHY6</accession>